<name>A0A3M0L723_HIRRU</name>
<feature type="region of interest" description="Disordered" evidence="1">
    <location>
        <begin position="108"/>
        <end position="186"/>
    </location>
</feature>
<sequence length="186" mass="20312">MKVTPPIASSDFVCVRGAADSRLQSLKAKRSPSTSKLEQFAQSLTAEFRPWSTTTSKHRIGDATAEIDMPEENDAEWKLHFLALISLAMSVVSIGYVSAQQDSGCVGDFGNRSSDEGAPDKARLAPRQLPKTGEGSGETSETLPVPQGSPKELERDFTGTWSDRTRRDNLKLKEGRVGRDIRKNSS</sequence>
<dbReference type="EMBL" id="QRBI01000096">
    <property type="protein sequence ID" value="RMC18830.1"/>
    <property type="molecule type" value="Genomic_DNA"/>
</dbReference>
<feature type="compositionally biased region" description="Basic and acidic residues" evidence="1">
    <location>
        <begin position="151"/>
        <end position="186"/>
    </location>
</feature>
<keyword evidence="3" id="KW-1185">Reference proteome</keyword>
<evidence type="ECO:0000313" key="2">
    <source>
        <dbReference type="EMBL" id="RMC18830.1"/>
    </source>
</evidence>
<dbReference type="Proteomes" id="UP000269221">
    <property type="component" value="Unassembled WGS sequence"/>
</dbReference>
<reference evidence="2 3" key="1">
    <citation type="submission" date="2018-07" db="EMBL/GenBank/DDBJ databases">
        <title>A high quality draft genome assembly of the barn swallow (H. rustica rustica).</title>
        <authorList>
            <person name="Formenti G."/>
            <person name="Chiara M."/>
            <person name="Poveda L."/>
            <person name="Francoijs K.-J."/>
            <person name="Bonisoli-Alquati A."/>
            <person name="Canova L."/>
            <person name="Gianfranceschi L."/>
            <person name="Horner D.S."/>
            <person name="Saino N."/>
        </authorList>
    </citation>
    <scope>NUCLEOTIDE SEQUENCE [LARGE SCALE GENOMIC DNA]</scope>
    <source>
        <strain evidence="2">Chelidonia</strain>
        <tissue evidence="2">Blood</tissue>
    </source>
</reference>
<evidence type="ECO:0000313" key="3">
    <source>
        <dbReference type="Proteomes" id="UP000269221"/>
    </source>
</evidence>
<proteinExistence type="predicted"/>
<evidence type="ECO:0000256" key="1">
    <source>
        <dbReference type="SAM" id="MobiDB-lite"/>
    </source>
</evidence>
<accession>A0A3M0L723</accession>
<gene>
    <name evidence="2" type="ORF">DUI87_04726</name>
</gene>
<feature type="compositionally biased region" description="Basic and acidic residues" evidence="1">
    <location>
        <begin position="113"/>
        <end position="123"/>
    </location>
</feature>
<dbReference type="AlphaFoldDB" id="A0A3M0L723"/>
<organism evidence="2 3">
    <name type="scientific">Hirundo rustica rustica</name>
    <dbReference type="NCBI Taxonomy" id="333673"/>
    <lineage>
        <taxon>Eukaryota</taxon>
        <taxon>Metazoa</taxon>
        <taxon>Chordata</taxon>
        <taxon>Craniata</taxon>
        <taxon>Vertebrata</taxon>
        <taxon>Euteleostomi</taxon>
        <taxon>Archelosauria</taxon>
        <taxon>Archosauria</taxon>
        <taxon>Dinosauria</taxon>
        <taxon>Saurischia</taxon>
        <taxon>Theropoda</taxon>
        <taxon>Coelurosauria</taxon>
        <taxon>Aves</taxon>
        <taxon>Neognathae</taxon>
        <taxon>Neoaves</taxon>
        <taxon>Telluraves</taxon>
        <taxon>Australaves</taxon>
        <taxon>Passeriformes</taxon>
        <taxon>Sylvioidea</taxon>
        <taxon>Hirundinidae</taxon>
        <taxon>Hirundo</taxon>
    </lineage>
</organism>
<protein>
    <submittedName>
        <fullName evidence="2">Uncharacterized protein</fullName>
    </submittedName>
</protein>
<comment type="caution">
    <text evidence="2">The sequence shown here is derived from an EMBL/GenBank/DDBJ whole genome shotgun (WGS) entry which is preliminary data.</text>
</comment>